<organism evidence="2">
    <name type="scientific">Sulfurisphaera javensis</name>
    <dbReference type="NCBI Taxonomy" id="2049879"/>
    <lineage>
        <taxon>Archaea</taxon>
        <taxon>Thermoproteota</taxon>
        <taxon>Thermoprotei</taxon>
        <taxon>Sulfolobales</taxon>
        <taxon>Sulfolobaceae</taxon>
        <taxon>Sulfurisphaera</taxon>
    </lineage>
</organism>
<feature type="transmembrane region" description="Helical" evidence="1">
    <location>
        <begin position="7"/>
        <end position="31"/>
    </location>
</feature>
<proteinExistence type="predicted"/>
<dbReference type="KEGG" id="sjv:SJAV_08870"/>
<dbReference type="GeneID" id="92353819"/>
<sequence length="449" mass="50355">MKGVSTAIIALILTITTLIAMLGVFVLYSFYFNNVNASVMSQSYLIGLSKSIQIETSTLAFKGIAPSYNYFNVSFLIWISSPTKTVTIVIFNTAEKPLSSLFYTLPSPSKSGVFYSTLNGYKPVKSFSLSGNIYIPQNFQLLGNVNGLEAYNVSSNSTYIISSIIKPNNVIVIWILYNYEGKWYRLDFTYISPTTLGVGVYIVSKTGNYIQSSKQLQGAQAPHYVTTQTGDSFGLWFEVFNNQTYATILNLKYYTTSSNNKDVTIILYEDDGYLYANVSNTIQKLTQLNNGQMYFVNITTGSQLGLSQNFNISVYSQGKMIASQKFSSPSELNGYNISVSFGSAYFAVGISQAYFVSLQNQQGVHAQEFYNISNNVYLNGFYYNNTENIYWIISNSQKNLYSAIYWDFAYSISNPPLTVNAILWYWPQSASSSLQTVYIEELGNNTYII</sequence>
<evidence type="ECO:0000313" key="2">
    <source>
        <dbReference type="EMBL" id="BFH72943.1"/>
    </source>
</evidence>
<protein>
    <submittedName>
        <fullName evidence="2">Uncharacterized protein</fullName>
    </submittedName>
</protein>
<accession>A0AAT9GPW1</accession>
<dbReference type="EMBL" id="AP031322">
    <property type="protein sequence ID" value="BFH72943.1"/>
    <property type="molecule type" value="Genomic_DNA"/>
</dbReference>
<evidence type="ECO:0000256" key="1">
    <source>
        <dbReference type="SAM" id="Phobius"/>
    </source>
</evidence>
<keyword evidence="1" id="KW-0472">Membrane</keyword>
<dbReference type="AlphaFoldDB" id="A0AAT9GPW1"/>
<reference evidence="2" key="1">
    <citation type="submission" date="2024-03" db="EMBL/GenBank/DDBJ databases">
        <title>Complete genome sequence of Sulfurisphaera javensis strain KD-1.</title>
        <authorList>
            <person name="Sakai H."/>
            <person name="Nur N."/>
            <person name="Suwanto A."/>
            <person name="Kurosawa N."/>
        </authorList>
    </citation>
    <scope>NUCLEOTIDE SEQUENCE</scope>
    <source>
        <strain evidence="2">KD-1</strain>
    </source>
</reference>
<keyword evidence="1" id="KW-0812">Transmembrane</keyword>
<name>A0AAT9GPW1_9CREN</name>
<gene>
    <name evidence="2" type="ORF">SJAV_08870</name>
</gene>
<keyword evidence="1" id="KW-1133">Transmembrane helix</keyword>
<dbReference type="RefSeq" id="WP_369611130.1">
    <property type="nucleotide sequence ID" value="NZ_AP031322.1"/>
</dbReference>